<dbReference type="GO" id="GO:0016887">
    <property type="term" value="F:ATP hydrolysis activity"/>
    <property type="evidence" value="ECO:0007669"/>
    <property type="project" value="InterPro"/>
</dbReference>
<dbReference type="EMBL" id="CP036298">
    <property type="protein sequence ID" value="QDV22322.1"/>
    <property type="molecule type" value="Genomic_DNA"/>
</dbReference>
<organism evidence="3 4">
    <name type="scientific">Aureliella helgolandensis</name>
    <dbReference type="NCBI Taxonomy" id="2527968"/>
    <lineage>
        <taxon>Bacteria</taxon>
        <taxon>Pseudomonadati</taxon>
        <taxon>Planctomycetota</taxon>
        <taxon>Planctomycetia</taxon>
        <taxon>Pirellulales</taxon>
        <taxon>Pirellulaceae</taxon>
        <taxon>Aureliella</taxon>
    </lineage>
</organism>
<dbReference type="Proteomes" id="UP000318017">
    <property type="component" value="Chromosome"/>
</dbReference>
<dbReference type="Pfam" id="PF00437">
    <property type="entry name" value="T2SSE"/>
    <property type="match status" value="1"/>
</dbReference>
<feature type="domain" description="FHA" evidence="2">
    <location>
        <begin position="23"/>
        <end position="71"/>
    </location>
</feature>
<dbReference type="Gene3D" id="2.60.200.20">
    <property type="match status" value="1"/>
</dbReference>
<evidence type="ECO:0000256" key="1">
    <source>
        <dbReference type="ARBA" id="ARBA00006611"/>
    </source>
</evidence>
<dbReference type="PROSITE" id="PS50006">
    <property type="entry name" value="FHA_DOMAIN"/>
    <property type="match status" value="1"/>
</dbReference>
<dbReference type="CDD" id="cd00060">
    <property type="entry name" value="FHA"/>
    <property type="match status" value="1"/>
</dbReference>
<dbReference type="InterPro" id="IPR027417">
    <property type="entry name" value="P-loop_NTPase"/>
</dbReference>
<dbReference type="PANTHER" id="PTHR30486">
    <property type="entry name" value="TWITCHING MOTILITY PROTEIN PILT"/>
    <property type="match status" value="1"/>
</dbReference>
<dbReference type="PANTHER" id="PTHR30486:SF15">
    <property type="entry name" value="TYPE II_IV SECRETION SYSTEM ATPASE"/>
    <property type="match status" value="1"/>
</dbReference>
<evidence type="ECO:0000259" key="2">
    <source>
        <dbReference type="PROSITE" id="PS50006"/>
    </source>
</evidence>
<protein>
    <submittedName>
        <fullName evidence="3">Conjugal transfer protein</fullName>
    </submittedName>
</protein>
<keyword evidence="4" id="KW-1185">Reference proteome</keyword>
<dbReference type="SUPFAM" id="SSF52540">
    <property type="entry name" value="P-loop containing nucleoside triphosphate hydrolases"/>
    <property type="match status" value="1"/>
</dbReference>
<dbReference type="Gene3D" id="3.40.50.300">
    <property type="entry name" value="P-loop containing nucleotide triphosphate hydrolases"/>
    <property type="match status" value="1"/>
</dbReference>
<dbReference type="InterPro" id="IPR000253">
    <property type="entry name" value="FHA_dom"/>
</dbReference>
<dbReference type="CDD" id="cd01130">
    <property type="entry name" value="VirB11-like_ATPase"/>
    <property type="match status" value="1"/>
</dbReference>
<dbReference type="InterPro" id="IPR001482">
    <property type="entry name" value="T2SS/T4SS_dom"/>
</dbReference>
<dbReference type="SMART" id="SM00382">
    <property type="entry name" value="AAA"/>
    <property type="match status" value="1"/>
</dbReference>
<comment type="similarity">
    <text evidence="1">Belongs to the GSP E family.</text>
</comment>
<dbReference type="InterPro" id="IPR003593">
    <property type="entry name" value="AAA+_ATPase"/>
</dbReference>
<dbReference type="SUPFAM" id="SSF49879">
    <property type="entry name" value="SMAD/FHA domain"/>
    <property type="match status" value="1"/>
</dbReference>
<dbReference type="AlphaFoldDB" id="A0A518G142"/>
<accession>A0A518G142</accession>
<dbReference type="InterPro" id="IPR050921">
    <property type="entry name" value="T4SS_GSP_E_ATPase"/>
</dbReference>
<dbReference type="InterPro" id="IPR008984">
    <property type="entry name" value="SMAD_FHA_dom_sf"/>
</dbReference>
<name>A0A518G142_9BACT</name>
<gene>
    <name evidence="3" type="ORF">Q31a_06060</name>
</gene>
<dbReference type="KEGG" id="ahel:Q31a_06060"/>
<dbReference type="RefSeq" id="WP_197356090.1">
    <property type="nucleotide sequence ID" value="NZ_CP036298.1"/>
</dbReference>
<proteinExistence type="inferred from homology"/>
<dbReference type="Gene3D" id="3.30.450.380">
    <property type="match status" value="1"/>
</dbReference>
<evidence type="ECO:0000313" key="3">
    <source>
        <dbReference type="EMBL" id="QDV22322.1"/>
    </source>
</evidence>
<reference evidence="3 4" key="1">
    <citation type="submission" date="2019-02" db="EMBL/GenBank/DDBJ databases">
        <title>Deep-cultivation of Planctomycetes and their phenomic and genomic characterization uncovers novel biology.</title>
        <authorList>
            <person name="Wiegand S."/>
            <person name="Jogler M."/>
            <person name="Boedeker C."/>
            <person name="Pinto D."/>
            <person name="Vollmers J."/>
            <person name="Rivas-Marin E."/>
            <person name="Kohn T."/>
            <person name="Peeters S.H."/>
            <person name="Heuer A."/>
            <person name="Rast P."/>
            <person name="Oberbeckmann S."/>
            <person name="Bunk B."/>
            <person name="Jeske O."/>
            <person name="Meyerdierks A."/>
            <person name="Storesund J.E."/>
            <person name="Kallscheuer N."/>
            <person name="Luecker S."/>
            <person name="Lage O.M."/>
            <person name="Pohl T."/>
            <person name="Merkel B.J."/>
            <person name="Hornburger P."/>
            <person name="Mueller R.-W."/>
            <person name="Bruemmer F."/>
            <person name="Labrenz M."/>
            <person name="Spormann A.M."/>
            <person name="Op den Camp H."/>
            <person name="Overmann J."/>
            <person name="Amann R."/>
            <person name="Jetten M.S.M."/>
            <person name="Mascher T."/>
            <person name="Medema M.H."/>
            <person name="Devos D.P."/>
            <person name="Kaster A.-K."/>
            <person name="Ovreas L."/>
            <person name="Rohde M."/>
            <person name="Galperin M.Y."/>
            <person name="Jogler C."/>
        </authorList>
    </citation>
    <scope>NUCLEOTIDE SEQUENCE [LARGE SCALE GENOMIC DNA]</scope>
    <source>
        <strain evidence="3 4">Q31a</strain>
    </source>
</reference>
<evidence type="ECO:0000313" key="4">
    <source>
        <dbReference type="Proteomes" id="UP000318017"/>
    </source>
</evidence>
<sequence>MRIWFNNVVDTQRRVLEVQGNRVRIGRAPENDLVLHSPYIADEALVLSQTRDGWELLVLGMNGVKIGDEQLATGARRTIDKSLSLELFPYTLTVDLPHAEQVAESIELQQQDEEMSTLIARVHRELLERMDLKRGVDRNKQNDDGYLLTLERHLESIAESQLESSGRAERLQNHIAGHALRDQLLQAFSNGEEADAGDPSSVELLEKRHWSRIVTAVPERENEMETTAKYIEKLIDLDPLLTVASERMEAIGERYWKAWGQVRSKVHHDFKRYLTLRHLKKEIKDIVFGYGPLEDLLRMPSVTEIMVVDRERIYVEIGGVIKNSGRRFISDEIVESIIQRIVGKVGRRIDKSQPLVDARLRDGSRVNAVIPPLAVNGPALTIRKFPERQITISNLIALGSFSETIANFLRTLVLARRNIIVSGGTGTGKTTLLNCLSDFIPDRERIVTVEDTAELQLTKQHVVRLETKVANVEGAGEYTIRDLVRNALRMRPDRIVVGECRGAEALDMLQSMNTGHDGSLTTVHANDAHDVPMRLEVLVQMAADLPITSIHRQIGSAIDIIIQLQRMRDGRRIVSQITECVGVNAVTGKLQLRDLYLLDESQTLQPTGQLPSFVGELLQGGMLDLETFYQ</sequence>